<comment type="caution">
    <text evidence="2">The sequence shown here is derived from an EMBL/GenBank/DDBJ whole genome shotgun (WGS) entry which is preliminary data.</text>
</comment>
<feature type="region of interest" description="Disordered" evidence="1">
    <location>
        <begin position="1"/>
        <end position="27"/>
    </location>
</feature>
<accession>A0A8H8RTB9</accession>
<evidence type="ECO:0000313" key="3">
    <source>
        <dbReference type="Proteomes" id="UP000443090"/>
    </source>
</evidence>
<dbReference type="EMBL" id="QGMI01000390">
    <property type="protein sequence ID" value="TVY41462.1"/>
    <property type="molecule type" value="Genomic_DNA"/>
</dbReference>
<feature type="compositionally biased region" description="Polar residues" evidence="1">
    <location>
        <begin position="71"/>
        <end position="82"/>
    </location>
</feature>
<dbReference type="Proteomes" id="UP000443090">
    <property type="component" value="Unassembled WGS sequence"/>
</dbReference>
<evidence type="ECO:0000313" key="2">
    <source>
        <dbReference type="EMBL" id="TVY41462.1"/>
    </source>
</evidence>
<gene>
    <name evidence="2" type="ORF">LOCC1_G005140</name>
</gene>
<dbReference type="AlphaFoldDB" id="A0A8H8RTB9"/>
<evidence type="ECO:0000256" key="1">
    <source>
        <dbReference type="SAM" id="MobiDB-lite"/>
    </source>
</evidence>
<sequence length="136" mass="14898">MEPTPEPEYRPASTPVSLPQIEERPAENPYFQMQYEQAPGLEALSAAATSNMQYTRPFSAPIHSPLEATASPHSSNNLNFILNPTGPDRSADVASTPIDPSLITSQPSPQSNDARAVEDFEVAFLLRHFSETTGQW</sequence>
<name>A0A8H8RTB9_9HELO</name>
<dbReference type="OrthoDB" id="5418899at2759"/>
<organism evidence="2 3">
    <name type="scientific">Lachnellula occidentalis</name>
    <dbReference type="NCBI Taxonomy" id="215460"/>
    <lineage>
        <taxon>Eukaryota</taxon>
        <taxon>Fungi</taxon>
        <taxon>Dikarya</taxon>
        <taxon>Ascomycota</taxon>
        <taxon>Pezizomycotina</taxon>
        <taxon>Leotiomycetes</taxon>
        <taxon>Helotiales</taxon>
        <taxon>Lachnaceae</taxon>
        <taxon>Lachnellula</taxon>
    </lineage>
</organism>
<protein>
    <submittedName>
        <fullName evidence="2">Uncharacterized protein</fullName>
    </submittedName>
</protein>
<keyword evidence="3" id="KW-1185">Reference proteome</keyword>
<feature type="region of interest" description="Disordered" evidence="1">
    <location>
        <begin position="65"/>
        <end position="114"/>
    </location>
</feature>
<reference evidence="2 3" key="1">
    <citation type="submission" date="2018-05" db="EMBL/GenBank/DDBJ databases">
        <title>Genome sequencing and assembly of the regulated plant pathogen Lachnellula willkommii and related sister species for the development of diagnostic species identification markers.</title>
        <authorList>
            <person name="Giroux E."/>
            <person name="Bilodeau G."/>
        </authorList>
    </citation>
    <scope>NUCLEOTIDE SEQUENCE [LARGE SCALE GENOMIC DNA]</scope>
    <source>
        <strain evidence="2 3">CBS 160.35</strain>
    </source>
</reference>
<proteinExistence type="predicted"/>
<feature type="compositionally biased region" description="Polar residues" evidence="1">
    <location>
        <begin position="102"/>
        <end position="113"/>
    </location>
</feature>